<evidence type="ECO:0000256" key="2">
    <source>
        <dbReference type="SAM" id="Phobius"/>
    </source>
</evidence>
<dbReference type="InterPro" id="IPR041916">
    <property type="entry name" value="Anti_sigma_zinc_sf"/>
</dbReference>
<feature type="compositionally biased region" description="Basic and acidic residues" evidence="1">
    <location>
        <begin position="182"/>
        <end position="192"/>
    </location>
</feature>
<name>A0A7V6DQH4_9BACT</name>
<dbReference type="EMBL" id="DTGR01000171">
    <property type="protein sequence ID" value="HHS30176.1"/>
    <property type="molecule type" value="Genomic_DNA"/>
</dbReference>
<feature type="region of interest" description="Disordered" evidence="1">
    <location>
        <begin position="147"/>
        <end position="196"/>
    </location>
</feature>
<evidence type="ECO:0000256" key="1">
    <source>
        <dbReference type="SAM" id="MobiDB-lite"/>
    </source>
</evidence>
<accession>A0A7V6DQH4</accession>
<dbReference type="AlphaFoldDB" id="A0A7V6DQH4"/>
<keyword evidence="2" id="KW-0812">Transmembrane</keyword>
<feature type="domain" description="Putative zinc-finger" evidence="3">
    <location>
        <begin position="5"/>
        <end position="39"/>
    </location>
</feature>
<protein>
    <recommendedName>
        <fullName evidence="3">Putative zinc-finger domain-containing protein</fullName>
    </recommendedName>
</protein>
<evidence type="ECO:0000313" key="4">
    <source>
        <dbReference type="EMBL" id="HHS30176.1"/>
    </source>
</evidence>
<feature type="transmembrane region" description="Helical" evidence="2">
    <location>
        <begin position="92"/>
        <end position="112"/>
    </location>
</feature>
<keyword evidence="2" id="KW-0472">Membrane</keyword>
<dbReference type="Gene3D" id="1.10.10.1320">
    <property type="entry name" value="Anti-sigma factor, zinc-finger domain"/>
    <property type="match status" value="1"/>
</dbReference>
<sequence length="229" mass="24959">MKWRCALIQRRLADYPDGDLRPFLRRLIAAHLEGCPDCRRELQELKEVEQLYLAHPVPDPGEDFWQEFDRELHVKLAKASQVPGPKPTGLGLPYYVAGAAAVAAVLVLAVYLGPFQSPAPGPPASPPTEAKVAEKGGKPARLAPQALKTAPPPAASPEMPASLAAKSAPTPAEEAELSLAASRDRDHPRMGEESLWDDEDILSWDVETVVSDLTPEERAQLKKRLETGR</sequence>
<keyword evidence="2" id="KW-1133">Transmembrane helix</keyword>
<dbReference type="Pfam" id="PF13490">
    <property type="entry name" value="zf-HC2"/>
    <property type="match status" value="1"/>
</dbReference>
<organism evidence="4">
    <name type="scientific">Desulfobacca acetoxidans</name>
    <dbReference type="NCBI Taxonomy" id="60893"/>
    <lineage>
        <taxon>Bacteria</taxon>
        <taxon>Pseudomonadati</taxon>
        <taxon>Thermodesulfobacteriota</taxon>
        <taxon>Desulfobaccia</taxon>
        <taxon>Desulfobaccales</taxon>
        <taxon>Desulfobaccaceae</taxon>
        <taxon>Desulfobacca</taxon>
    </lineage>
</organism>
<dbReference type="InterPro" id="IPR027383">
    <property type="entry name" value="Znf_put"/>
</dbReference>
<gene>
    <name evidence="4" type="ORF">ENV52_10815</name>
</gene>
<reference evidence="4" key="1">
    <citation type="journal article" date="2020" name="mSystems">
        <title>Genome- and Community-Level Interaction Insights into Carbon Utilization and Element Cycling Functions of Hydrothermarchaeota in Hydrothermal Sediment.</title>
        <authorList>
            <person name="Zhou Z."/>
            <person name="Liu Y."/>
            <person name="Xu W."/>
            <person name="Pan J."/>
            <person name="Luo Z.H."/>
            <person name="Li M."/>
        </authorList>
    </citation>
    <scope>NUCLEOTIDE SEQUENCE [LARGE SCALE GENOMIC DNA]</scope>
    <source>
        <strain evidence="4">SpSt-767</strain>
    </source>
</reference>
<comment type="caution">
    <text evidence="4">The sequence shown here is derived from an EMBL/GenBank/DDBJ whole genome shotgun (WGS) entry which is preliminary data.</text>
</comment>
<feature type="region of interest" description="Disordered" evidence="1">
    <location>
        <begin position="118"/>
        <end position="137"/>
    </location>
</feature>
<proteinExistence type="predicted"/>
<evidence type="ECO:0000259" key="3">
    <source>
        <dbReference type="Pfam" id="PF13490"/>
    </source>
</evidence>
<feature type="compositionally biased region" description="Low complexity" evidence="1">
    <location>
        <begin position="156"/>
        <end position="181"/>
    </location>
</feature>